<dbReference type="Gene3D" id="3.10.50.30">
    <property type="entry name" value="Transcription elongation factor, GreA/GreB, C-terminal domain"/>
    <property type="match status" value="1"/>
</dbReference>
<dbReference type="PIRSF" id="PIRSF006092">
    <property type="entry name" value="GreA_GreB"/>
    <property type="match status" value="1"/>
</dbReference>
<feature type="region of interest" description="Disordered" evidence="1">
    <location>
        <begin position="1"/>
        <end position="29"/>
    </location>
</feature>
<dbReference type="GO" id="GO:0070063">
    <property type="term" value="F:RNA polymerase binding"/>
    <property type="evidence" value="ECO:0007669"/>
    <property type="project" value="InterPro"/>
</dbReference>
<dbReference type="RefSeq" id="WP_153249957.1">
    <property type="nucleotide sequence ID" value="NZ_CP044205.1"/>
</dbReference>
<evidence type="ECO:0000313" key="3">
    <source>
        <dbReference type="EMBL" id="QFY43987.1"/>
    </source>
</evidence>
<dbReference type="PANTHER" id="PTHR30437">
    <property type="entry name" value="TRANSCRIPTION ELONGATION FACTOR GREA"/>
    <property type="match status" value="1"/>
</dbReference>
<feature type="domain" description="Transcription elongation factor GreA/GreB C-terminal" evidence="2">
    <location>
        <begin position="93"/>
        <end position="165"/>
    </location>
</feature>
<reference evidence="3 4" key="1">
    <citation type="submission" date="2019-09" db="EMBL/GenBank/DDBJ databases">
        <title>Ecophysiology of the spiral-shaped methanotroph Methylospira mobilis as revealed by the complete genome sequence.</title>
        <authorList>
            <person name="Oshkin I.Y."/>
            <person name="Dedysh S.N."/>
            <person name="Miroshnikov K."/>
            <person name="Danilova O.V."/>
            <person name="Hakobyan A."/>
            <person name="Liesack W."/>
        </authorList>
    </citation>
    <scope>NUCLEOTIDE SEQUENCE [LARGE SCALE GENOMIC DNA]</scope>
    <source>
        <strain evidence="3 4">Shm1</strain>
    </source>
</reference>
<dbReference type="InParanoid" id="A0A5Q0BPI7"/>
<sequence length="169" mass="18780">MSRAFVKESDNNSSVSDLPERPQSPYTNYVTRSGLEQIRQRIKDLLAQKAALNKEDGDLSAQTQRAAIERDLRYYEAREESAELVDPALQDAAHVHFGATVVVVADTEDRQQTFSIVGEDEADAEIGKISWISPLAKALLNARVGEHVTWPRPLGDLDLRLLSIHKADA</sequence>
<dbReference type="OrthoDB" id="8537952at2"/>
<dbReference type="GO" id="GO:0032784">
    <property type="term" value="P:regulation of DNA-templated transcription elongation"/>
    <property type="evidence" value="ECO:0007669"/>
    <property type="project" value="InterPro"/>
</dbReference>
<keyword evidence="3" id="KW-0648">Protein biosynthesis</keyword>
<name>A0A5Q0BPI7_9GAMM</name>
<accession>A0A5Q0BPI7</accession>
<dbReference type="GO" id="GO:0003677">
    <property type="term" value="F:DNA binding"/>
    <property type="evidence" value="ECO:0007669"/>
    <property type="project" value="InterPro"/>
</dbReference>
<dbReference type="PANTHER" id="PTHR30437:SF6">
    <property type="entry name" value="TRANSCRIPTION ELONGATION FACTOR GREB"/>
    <property type="match status" value="1"/>
</dbReference>
<dbReference type="Pfam" id="PF01272">
    <property type="entry name" value="GreA_GreB"/>
    <property type="match status" value="1"/>
</dbReference>
<dbReference type="InterPro" id="IPR036953">
    <property type="entry name" value="GreA/GreB_C_sf"/>
</dbReference>
<proteinExistence type="predicted"/>
<dbReference type="KEGG" id="mmob:F6R98_16240"/>
<dbReference type="SUPFAM" id="SSF54534">
    <property type="entry name" value="FKBP-like"/>
    <property type="match status" value="1"/>
</dbReference>
<keyword evidence="3" id="KW-0251">Elongation factor</keyword>
<protein>
    <submittedName>
        <fullName evidence="3">Transcription elongation factor GreAB</fullName>
    </submittedName>
</protein>
<dbReference type="Proteomes" id="UP000325755">
    <property type="component" value="Chromosome"/>
</dbReference>
<dbReference type="GO" id="GO:0006354">
    <property type="term" value="P:DNA-templated transcription elongation"/>
    <property type="evidence" value="ECO:0007669"/>
    <property type="project" value="TreeGrafter"/>
</dbReference>
<dbReference type="InterPro" id="IPR023459">
    <property type="entry name" value="Tscrpt_elong_fac_GreA/B_fam"/>
</dbReference>
<feature type="compositionally biased region" description="Basic and acidic residues" evidence="1">
    <location>
        <begin position="1"/>
        <end position="10"/>
    </location>
</feature>
<evidence type="ECO:0000313" key="4">
    <source>
        <dbReference type="Proteomes" id="UP000325755"/>
    </source>
</evidence>
<dbReference type="InterPro" id="IPR001437">
    <property type="entry name" value="Tscrpt_elong_fac_GreA/B_C"/>
</dbReference>
<dbReference type="FunFam" id="3.10.50.30:FF:000001">
    <property type="entry name" value="Transcription elongation factor GreA"/>
    <property type="match status" value="1"/>
</dbReference>
<gene>
    <name evidence="3" type="ORF">F6R98_16240</name>
</gene>
<dbReference type="AlphaFoldDB" id="A0A5Q0BPI7"/>
<dbReference type="InterPro" id="IPR018151">
    <property type="entry name" value="TF_GreA/GreB_CS"/>
</dbReference>
<evidence type="ECO:0000256" key="1">
    <source>
        <dbReference type="SAM" id="MobiDB-lite"/>
    </source>
</evidence>
<dbReference type="GO" id="GO:0003746">
    <property type="term" value="F:translation elongation factor activity"/>
    <property type="evidence" value="ECO:0007669"/>
    <property type="project" value="UniProtKB-KW"/>
</dbReference>
<dbReference type="EMBL" id="CP044205">
    <property type="protein sequence ID" value="QFY43987.1"/>
    <property type="molecule type" value="Genomic_DNA"/>
</dbReference>
<organism evidence="3 4">
    <name type="scientific">Candidatus Methylospira mobilis</name>
    <dbReference type="NCBI Taxonomy" id="1808979"/>
    <lineage>
        <taxon>Bacteria</taxon>
        <taxon>Pseudomonadati</taxon>
        <taxon>Pseudomonadota</taxon>
        <taxon>Gammaproteobacteria</taxon>
        <taxon>Methylococcales</taxon>
        <taxon>Methylococcaceae</taxon>
        <taxon>Candidatus Methylospira</taxon>
    </lineage>
</organism>
<keyword evidence="4" id="KW-1185">Reference proteome</keyword>
<evidence type="ECO:0000259" key="2">
    <source>
        <dbReference type="Pfam" id="PF01272"/>
    </source>
</evidence>
<dbReference type="PROSITE" id="PS00830">
    <property type="entry name" value="GREAB_2"/>
    <property type="match status" value="1"/>
</dbReference>